<dbReference type="PANTHER" id="PTHR33169:SF14">
    <property type="entry name" value="TRANSCRIPTIONAL REGULATOR RV3488"/>
    <property type="match status" value="1"/>
</dbReference>
<dbReference type="InterPro" id="IPR036388">
    <property type="entry name" value="WH-like_DNA-bd_sf"/>
</dbReference>
<dbReference type="AlphaFoldDB" id="A0A1G7B1A1"/>
<dbReference type="Pfam" id="PF03551">
    <property type="entry name" value="PadR"/>
    <property type="match status" value="1"/>
</dbReference>
<accession>A0A1G7B1A1</accession>
<dbReference type="InterPro" id="IPR005149">
    <property type="entry name" value="Tscrpt_reg_PadR_N"/>
</dbReference>
<dbReference type="PANTHER" id="PTHR33169">
    <property type="entry name" value="PADR-FAMILY TRANSCRIPTIONAL REGULATOR"/>
    <property type="match status" value="1"/>
</dbReference>
<dbReference type="STRING" id="1285928.SAMN04487894_12638"/>
<dbReference type="InterPro" id="IPR052509">
    <property type="entry name" value="Metal_resp_DNA-bind_regulator"/>
</dbReference>
<organism evidence="2 3">
    <name type="scientific">Niabella drilacis (strain DSM 25811 / CCM 8410 / CCUG 62505 / LMG 26954 / E90)</name>
    <dbReference type="NCBI Taxonomy" id="1285928"/>
    <lineage>
        <taxon>Bacteria</taxon>
        <taxon>Pseudomonadati</taxon>
        <taxon>Bacteroidota</taxon>
        <taxon>Chitinophagia</taxon>
        <taxon>Chitinophagales</taxon>
        <taxon>Chitinophagaceae</taxon>
        <taxon>Niabella</taxon>
    </lineage>
</organism>
<evidence type="ECO:0000259" key="1">
    <source>
        <dbReference type="Pfam" id="PF03551"/>
    </source>
</evidence>
<dbReference type="RefSeq" id="WP_218127812.1">
    <property type="nucleotide sequence ID" value="NZ_FMZO01000026.1"/>
</dbReference>
<proteinExistence type="predicted"/>
<dbReference type="Proteomes" id="UP000198757">
    <property type="component" value="Unassembled WGS sequence"/>
</dbReference>
<dbReference type="Gene3D" id="1.10.10.10">
    <property type="entry name" value="Winged helix-like DNA-binding domain superfamily/Winged helix DNA-binding domain"/>
    <property type="match status" value="1"/>
</dbReference>
<reference evidence="3" key="1">
    <citation type="submission" date="2016-10" db="EMBL/GenBank/DDBJ databases">
        <authorList>
            <person name="Varghese N."/>
            <person name="Submissions S."/>
        </authorList>
    </citation>
    <scope>NUCLEOTIDE SEQUENCE [LARGE SCALE GENOMIC DNA]</scope>
    <source>
        <strain evidence="3">DSM 25811 / CCM 8410 / LMG 26954 / E90</strain>
    </source>
</reference>
<sequence length="120" mass="13769">MYLYTEINISVNKASLYKGCLEPILLKLLKENGRMYGYEITQRVKELTAGELKITEGALYPLLHRLEAEGILEVEMENLGNRVRKYYSLTPTGKKEQAKAMIELEAFKNTLQLIFNPKLA</sequence>
<dbReference type="SUPFAM" id="SSF46785">
    <property type="entry name" value="Winged helix' DNA-binding domain"/>
    <property type="match status" value="1"/>
</dbReference>
<gene>
    <name evidence="2" type="ORF">SAMN04487894_12638</name>
</gene>
<feature type="domain" description="Transcription regulator PadR N-terminal" evidence="1">
    <location>
        <begin position="25"/>
        <end position="97"/>
    </location>
</feature>
<name>A0A1G7B1A1_NIADE</name>
<evidence type="ECO:0000313" key="3">
    <source>
        <dbReference type="Proteomes" id="UP000198757"/>
    </source>
</evidence>
<dbReference type="EMBL" id="FMZO01000026">
    <property type="protein sequence ID" value="SDE20710.1"/>
    <property type="molecule type" value="Genomic_DNA"/>
</dbReference>
<keyword evidence="3" id="KW-1185">Reference proteome</keyword>
<dbReference type="InterPro" id="IPR036390">
    <property type="entry name" value="WH_DNA-bd_sf"/>
</dbReference>
<protein>
    <submittedName>
        <fullName evidence="2">Transcriptional regulator PadR-like family protein</fullName>
    </submittedName>
</protein>
<evidence type="ECO:0000313" key="2">
    <source>
        <dbReference type="EMBL" id="SDE20710.1"/>
    </source>
</evidence>